<dbReference type="InterPro" id="IPR027417">
    <property type="entry name" value="P-loop_NTPase"/>
</dbReference>
<dbReference type="EMBL" id="OU015568">
    <property type="protein sequence ID" value="CAG5079129.1"/>
    <property type="molecule type" value="Genomic_DNA"/>
</dbReference>
<accession>A0ABN7RQ73</accession>
<reference evidence="3 4" key="1">
    <citation type="submission" date="2021-04" db="EMBL/GenBank/DDBJ databases">
        <authorList>
            <person name="Bliznina A."/>
        </authorList>
    </citation>
    <scope>NUCLEOTIDE SEQUENCE [LARGE SCALE GENOMIC DNA]</scope>
</reference>
<dbReference type="Pfam" id="PF00685">
    <property type="entry name" value="Sulfotransfer_1"/>
    <property type="match status" value="1"/>
</dbReference>
<evidence type="ECO:0000256" key="1">
    <source>
        <dbReference type="RuleBase" id="RU361155"/>
    </source>
</evidence>
<proteinExistence type="inferred from homology"/>
<dbReference type="Proteomes" id="UP001158576">
    <property type="component" value="Chromosome PAR"/>
</dbReference>
<dbReference type="PANTHER" id="PTHR10704:SF44">
    <property type="entry name" value="LD35051P-RELATED"/>
    <property type="match status" value="1"/>
</dbReference>
<evidence type="ECO:0000313" key="3">
    <source>
        <dbReference type="EMBL" id="CAG5079129.1"/>
    </source>
</evidence>
<name>A0ABN7RQ73_OIKDI</name>
<dbReference type="InterPro" id="IPR051135">
    <property type="entry name" value="Gal/GlcNAc/GalNAc_ST"/>
</dbReference>
<gene>
    <name evidence="3" type="ORF">OKIOD_LOCUS735</name>
</gene>
<dbReference type="SUPFAM" id="SSF52540">
    <property type="entry name" value="P-loop containing nucleoside triphosphate hydrolases"/>
    <property type="match status" value="1"/>
</dbReference>
<feature type="domain" description="Sulfotransferase" evidence="2">
    <location>
        <begin position="33"/>
        <end position="171"/>
    </location>
</feature>
<sequence>MRREAEDLRKKQVVKTIKTANVEVLLRVADDRNVDLKVLLYYRDARPVYLSQKALGKLQNYFESIENYCTEKSKLKKFYDDNPQFNEELYEQKFEDLAENPVVQFRKIYDFLHWDYPGEVEAWIRKNTKESSDGAYSTSRNSSAIISSWKQKIDKKEKFKVDGICNEYLKLLQYE</sequence>
<evidence type="ECO:0000313" key="4">
    <source>
        <dbReference type="Proteomes" id="UP001158576"/>
    </source>
</evidence>
<comment type="similarity">
    <text evidence="1">Belongs to the sulfotransferase 1 family.</text>
</comment>
<keyword evidence="4" id="KW-1185">Reference proteome</keyword>
<dbReference type="Gene3D" id="3.40.50.300">
    <property type="entry name" value="P-loop containing nucleotide triphosphate hydrolases"/>
    <property type="match status" value="1"/>
</dbReference>
<dbReference type="EC" id="2.8.2.-" evidence="1"/>
<dbReference type="InterPro" id="IPR000863">
    <property type="entry name" value="Sulfotransferase_dom"/>
</dbReference>
<evidence type="ECO:0000259" key="2">
    <source>
        <dbReference type="Pfam" id="PF00685"/>
    </source>
</evidence>
<dbReference type="PANTHER" id="PTHR10704">
    <property type="entry name" value="CARBOHYDRATE SULFOTRANSFERASE"/>
    <property type="match status" value="1"/>
</dbReference>
<organism evidence="3 4">
    <name type="scientific">Oikopleura dioica</name>
    <name type="common">Tunicate</name>
    <dbReference type="NCBI Taxonomy" id="34765"/>
    <lineage>
        <taxon>Eukaryota</taxon>
        <taxon>Metazoa</taxon>
        <taxon>Chordata</taxon>
        <taxon>Tunicata</taxon>
        <taxon>Appendicularia</taxon>
        <taxon>Copelata</taxon>
        <taxon>Oikopleuridae</taxon>
        <taxon>Oikopleura</taxon>
    </lineage>
</organism>
<keyword evidence="1" id="KW-0808">Transferase</keyword>
<protein>
    <recommendedName>
        <fullName evidence="1">Sulfotransferase</fullName>
        <ecNumber evidence="1">2.8.2.-</ecNumber>
    </recommendedName>
</protein>